<accession>A0ABS8CGQ7</accession>
<evidence type="ECO:0000313" key="2">
    <source>
        <dbReference type="Proteomes" id="UP001198571"/>
    </source>
</evidence>
<proteinExistence type="predicted"/>
<dbReference type="RefSeq" id="WP_226933423.1">
    <property type="nucleotide sequence ID" value="NZ_JACDXX010000001.1"/>
</dbReference>
<dbReference type="EMBL" id="JACDXX010000001">
    <property type="protein sequence ID" value="MCB5408549.1"/>
    <property type="molecule type" value="Genomic_DNA"/>
</dbReference>
<evidence type="ECO:0000313" key="1">
    <source>
        <dbReference type="EMBL" id="MCB5408549.1"/>
    </source>
</evidence>
<gene>
    <name evidence="1" type="ORF">H0485_00820</name>
</gene>
<dbReference type="Proteomes" id="UP001198571">
    <property type="component" value="Unassembled WGS sequence"/>
</dbReference>
<sequence length="220" mass="22082">MVQKSANPETFAAMARASGRGWGRGLLVLPLLWLLAACVAPSGPGVSGKPTTLSLLKGEILATAPRGYCADKASSHDNGNSAVILMGRCPGSAADPALISVAVGAPGSSAVLKSGAKALSDYFLSPPGRAALARDGRPGSVRVAKTLLSEGALVLRVEDRNAGAYWRAVLGLKGRLVSVSVMAPEGAVLSEAAGRRILDATIAAMQRANQGGTAAAAQAG</sequence>
<comment type="caution">
    <text evidence="1">The sequence shown here is derived from an EMBL/GenBank/DDBJ whole genome shotgun (WGS) entry which is preliminary data.</text>
</comment>
<organism evidence="1 2">
    <name type="scientific">Pseudogemmobacter faecipullorum</name>
    <dbReference type="NCBI Taxonomy" id="2755041"/>
    <lineage>
        <taxon>Bacteria</taxon>
        <taxon>Pseudomonadati</taxon>
        <taxon>Pseudomonadota</taxon>
        <taxon>Alphaproteobacteria</taxon>
        <taxon>Rhodobacterales</taxon>
        <taxon>Paracoccaceae</taxon>
        <taxon>Pseudogemmobacter</taxon>
    </lineage>
</organism>
<name>A0ABS8CGQ7_9RHOB</name>
<reference evidence="1 2" key="1">
    <citation type="submission" date="2020-07" db="EMBL/GenBank/DDBJ databases">
        <title>Pseudogemmobacter sp. nov., isolated from poultry manure in Taiwan.</title>
        <authorList>
            <person name="Lin S.-Y."/>
            <person name="Tang Y.-S."/>
            <person name="Young C.-C."/>
        </authorList>
    </citation>
    <scope>NUCLEOTIDE SEQUENCE [LARGE SCALE GENOMIC DNA]</scope>
    <source>
        <strain evidence="1 2">CC-YST710</strain>
    </source>
</reference>
<protein>
    <recommendedName>
        <fullName evidence="3">Cation transport ATPase</fullName>
    </recommendedName>
</protein>
<keyword evidence="2" id="KW-1185">Reference proteome</keyword>
<evidence type="ECO:0008006" key="3">
    <source>
        <dbReference type="Google" id="ProtNLM"/>
    </source>
</evidence>